<evidence type="ECO:0000313" key="4">
    <source>
        <dbReference type="Proteomes" id="UP001497516"/>
    </source>
</evidence>
<protein>
    <recommendedName>
        <fullName evidence="2">Reverse transcriptase Ty1/copia-type domain-containing protein</fullName>
    </recommendedName>
</protein>
<feature type="compositionally biased region" description="Pro residues" evidence="1">
    <location>
        <begin position="53"/>
        <end position="68"/>
    </location>
</feature>
<keyword evidence="4" id="KW-1185">Reference proteome</keyword>
<feature type="compositionally biased region" description="Low complexity" evidence="1">
    <location>
        <begin position="15"/>
        <end position="37"/>
    </location>
</feature>
<evidence type="ECO:0000256" key="1">
    <source>
        <dbReference type="SAM" id="MobiDB-lite"/>
    </source>
</evidence>
<evidence type="ECO:0000259" key="2">
    <source>
        <dbReference type="Pfam" id="PF07727"/>
    </source>
</evidence>
<dbReference type="Proteomes" id="UP001497516">
    <property type="component" value="Chromosome 6"/>
</dbReference>
<dbReference type="PRINTS" id="PR01217">
    <property type="entry name" value="PRICHEXTENSN"/>
</dbReference>
<reference evidence="3 4" key="1">
    <citation type="submission" date="2024-04" db="EMBL/GenBank/DDBJ databases">
        <authorList>
            <person name="Fracassetti M."/>
        </authorList>
    </citation>
    <scope>NUCLEOTIDE SEQUENCE [LARGE SCALE GENOMIC DNA]</scope>
</reference>
<feature type="compositionally biased region" description="Pro residues" evidence="1">
    <location>
        <begin position="1"/>
        <end position="14"/>
    </location>
</feature>
<dbReference type="SUPFAM" id="SSF101447">
    <property type="entry name" value="Formin homology 2 domain (FH2 domain)"/>
    <property type="match status" value="1"/>
</dbReference>
<dbReference type="Pfam" id="PF07727">
    <property type="entry name" value="RVT_2"/>
    <property type="match status" value="1"/>
</dbReference>
<feature type="domain" description="Reverse transcriptase Ty1/copia-type" evidence="2">
    <location>
        <begin position="165"/>
        <end position="257"/>
    </location>
</feature>
<dbReference type="EMBL" id="OZ034819">
    <property type="protein sequence ID" value="CAL1392818.1"/>
    <property type="molecule type" value="Genomic_DNA"/>
</dbReference>
<evidence type="ECO:0000313" key="3">
    <source>
        <dbReference type="EMBL" id="CAL1392818.1"/>
    </source>
</evidence>
<name>A0AAV2F4B9_9ROSI</name>
<feature type="region of interest" description="Disordered" evidence="1">
    <location>
        <begin position="1"/>
        <end position="74"/>
    </location>
</feature>
<proteinExistence type="predicted"/>
<gene>
    <name evidence="3" type="ORF">LTRI10_LOCUS33435</name>
</gene>
<organism evidence="3 4">
    <name type="scientific">Linum trigynum</name>
    <dbReference type="NCBI Taxonomy" id="586398"/>
    <lineage>
        <taxon>Eukaryota</taxon>
        <taxon>Viridiplantae</taxon>
        <taxon>Streptophyta</taxon>
        <taxon>Embryophyta</taxon>
        <taxon>Tracheophyta</taxon>
        <taxon>Spermatophyta</taxon>
        <taxon>Magnoliopsida</taxon>
        <taxon>eudicotyledons</taxon>
        <taxon>Gunneridae</taxon>
        <taxon>Pentapetalae</taxon>
        <taxon>rosids</taxon>
        <taxon>fabids</taxon>
        <taxon>Malpighiales</taxon>
        <taxon>Linaceae</taxon>
        <taxon>Linum</taxon>
    </lineage>
</organism>
<sequence length="257" mass="28091">MTSQITPPPPPIPNQPDISSSSTPANSTPSVPSSSSSPSPPPSPSPSSSSPSAPTPPPPPPPPPPPTQPVRRSDRQIKPPVHLTKDYHCYLLQQSSNSSASSHLQAHHTGYPLSSVLSYDKLASHYKHFVLSISTYQAPNTYREASLSEQYNAAMQQEIGVLIKNRTWDVVNLPPGKNPIGNKWVYKVKFESDGSLDRFKARVVAKGNTQQEGVDNQDNFSPVVKMTIVRTFLAIAAQRNWHIHQLDVNNAFLHGDL</sequence>
<accession>A0AAV2F4B9</accession>
<dbReference type="AlphaFoldDB" id="A0AAV2F4B9"/>
<dbReference type="InterPro" id="IPR013103">
    <property type="entry name" value="RVT_2"/>
</dbReference>